<protein>
    <submittedName>
        <fullName evidence="2">Uncharacterized protein</fullName>
    </submittedName>
</protein>
<feature type="transmembrane region" description="Helical" evidence="1">
    <location>
        <begin position="12"/>
        <end position="32"/>
    </location>
</feature>
<keyword evidence="1" id="KW-0472">Membrane</keyword>
<dbReference type="EMBL" id="AP022588">
    <property type="protein sequence ID" value="BBY29047.1"/>
    <property type="molecule type" value="Genomic_DNA"/>
</dbReference>
<keyword evidence="1" id="KW-0812">Transmembrane</keyword>
<dbReference type="Proteomes" id="UP000467193">
    <property type="component" value="Chromosome"/>
</dbReference>
<evidence type="ECO:0000313" key="3">
    <source>
        <dbReference type="Proteomes" id="UP000467193"/>
    </source>
</evidence>
<keyword evidence="3" id="KW-1185">Reference proteome</keyword>
<proteinExistence type="predicted"/>
<evidence type="ECO:0000256" key="1">
    <source>
        <dbReference type="SAM" id="Phobius"/>
    </source>
</evidence>
<reference evidence="2 3" key="1">
    <citation type="journal article" date="2019" name="Emerg. Microbes Infect.">
        <title>Comprehensive subspecies identification of 175 nontuberculous mycobacteria species based on 7547 genomic profiles.</title>
        <authorList>
            <person name="Matsumoto Y."/>
            <person name="Kinjo T."/>
            <person name="Motooka D."/>
            <person name="Nabeya D."/>
            <person name="Jung N."/>
            <person name="Uechi K."/>
            <person name="Horii T."/>
            <person name="Iida T."/>
            <person name="Fujita J."/>
            <person name="Nakamura S."/>
        </authorList>
    </citation>
    <scope>NUCLEOTIDE SEQUENCE [LARGE SCALE GENOMIC DNA]</scope>
    <source>
        <strain evidence="2 3">JCM 17899</strain>
    </source>
</reference>
<dbReference type="AlphaFoldDB" id="A0A7I7QST2"/>
<sequence length="56" mass="6262">MKWGGDTSTNRIILVSAVAGGVLAAAAFYYYAWRSDVRQLVRETEEFLAEQPLPSR</sequence>
<accession>A0A7I7QST2</accession>
<name>A0A7I7QST2_9MYCO</name>
<evidence type="ECO:0000313" key="2">
    <source>
        <dbReference type="EMBL" id="BBY29047.1"/>
    </source>
</evidence>
<dbReference type="RefSeq" id="WP_163797862.1">
    <property type="nucleotide sequence ID" value="NZ_AP022588.1"/>
</dbReference>
<gene>
    <name evidence="2" type="ORF">MSEDJ_31430</name>
</gene>
<organism evidence="2 3">
    <name type="scientific">Mycolicibacterium sediminis</name>
    <dbReference type="NCBI Taxonomy" id="1286180"/>
    <lineage>
        <taxon>Bacteria</taxon>
        <taxon>Bacillati</taxon>
        <taxon>Actinomycetota</taxon>
        <taxon>Actinomycetes</taxon>
        <taxon>Mycobacteriales</taxon>
        <taxon>Mycobacteriaceae</taxon>
        <taxon>Mycolicibacterium</taxon>
    </lineage>
</organism>
<dbReference type="KEGG" id="msei:MSEDJ_31430"/>
<keyword evidence="1" id="KW-1133">Transmembrane helix</keyword>